<reference evidence="14" key="1">
    <citation type="submission" date="2019-08" db="EMBL/GenBank/DDBJ databases">
        <authorList>
            <person name="Kucharzyk K."/>
            <person name="Murdoch R.W."/>
            <person name="Higgins S."/>
            <person name="Loffler F."/>
        </authorList>
    </citation>
    <scope>NUCLEOTIDE SEQUENCE</scope>
</reference>
<dbReference type="CDD" id="cd00071">
    <property type="entry name" value="GMPK"/>
    <property type="match status" value="1"/>
</dbReference>
<comment type="catalytic activity">
    <reaction evidence="12">
        <text>GMP + ATP = GDP + ADP</text>
        <dbReference type="Rhea" id="RHEA:20780"/>
        <dbReference type="ChEBI" id="CHEBI:30616"/>
        <dbReference type="ChEBI" id="CHEBI:58115"/>
        <dbReference type="ChEBI" id="CHEBI:58189"/>
        <dbReference type="ChEBI" id="CHEBI:456216"/>
        <dbReference type="EC" id="2.7.4.8"/>
    </reaction>
</comment>
<dbReference type="InterPro" id="IPR017665">
    <property type="entry name" value="Guanylate_kinase"/>
</dbReference>
<evidence type="ECO:0000256" key="5">
    <source>
        <dbReference type="ARBA" id="ARBA00016296"/>
    </source>
</evidence>
<evidence type="ECO:0000256" key="3">
    <source>
        <dbReference type="ARBA" id="ARBA00005790"/>
    </source>
</evidence>
<dbReference type="SMART" id="SM00072">
    <property type="entry name" value="GuKc"/>
    <property type="match status" value="1"/>
</dbReference>
<organism evidence="14">
    <name type="scientific">bioreactor metagenome</name>
    <dbReference type="NCBI Taxonomy" id="1076179"/>
    <lineage>
        <taxon>unclassified sequences</taxon>
        <taxon>metagenomes</taxon>
        <taxon>ecological metagenomes</taxon>
    </lineage>
</organism>
<dbReference type="PROSITE" id="PS00856">
    <property type="entry name" value="GUANYLATE_KINASE_1"/>
    <property type="match status" value="1"/>
</dbReference>
<comment type="similarity">
    <text evidence="3">Belongs to the guanylate kinase family.</text>
</comment>
<protein>
    <recommendedName>
        <fullName evidence="5">Guanylate kinase</fullName>
        <ecNumber evidence="4">2.7.4.8</ecNumber>
    </recommendedName>
    <alternativeName>
        <fullName evidence="11">GMP kinase</fullName>
    </alternativeName>
</protein>
<dbReference type="GO" id="GO:0004385">
    <property type="term" value="F:GMP kinase activity"/>
    <property type="evidence" value="ECO:0007669"/>
    <property type="project" value="UniProtKB-EC"/>
</dbReference>
<sequence length="194" mass="21952">MRSTNKKGNLFVISGPSGAGKGTVRKTLFQHMPELVYSISCTTREPRNGEIDGVDYRFLNETTFQGLVKEEKFLEWANVHDHSYGTLKSDVEKELQAGNDVVLEIDVQGALQVKNAFADAVLIFIMPPSTEELERRLRKRGTEEEKTVQLRLHNAIKEMAKAEAYDFVVVNDCVERAALEIKKIILSYKLECCL</sequence>
<dbReference type="InterPro" id="IPR008144">
    <property type="entry name" value="Guanylate_kin-like_dom"/>
</dbReference>
<feature type="domain" description="Guanylate kinase-like" evidence="13">
    <location>
        <begin position="8"/>
        <end position="186"/>
    </location>
</feature>
<keyword evidence="6" id="KW-0963">Cytoplasm</keyword>
<keyword evidence="10" id="KW-0067">ATP-binding</keyword>
<dbReference type="PROSITE" id="PS50052">
    <property type="entry name" value="GUANYLATE_KINASE_2"/>
    <property type="match status" value="1"/>
</dbReference>
<keyword evidence="9 14" id="KW-0418">Kinase</keyword>
<evidence type="ECO:0000256" key="12">
    <source>
        <dbReference type="ARBA" id="ARBA00048594"/>
    </source>
</evidence>
<dbReference type="InterPro" id="IPR008145">
    <property type="entry name" value="GK/Ca_channel_bsu"/>
</dbReference>
<evidence type="ECO:0000256" key="4">
    <source>
        <dbReference type="ARBA" id="ARBA00012961"/>
    </source>
</evidence>
<dbReference type="FunFam" id="3.30.63.10:FF:000005">
    <property type="entry name" value="Guanylate kinase"/>
    <property type="match status" value="1"/>
</dbReference>
<proteinExistence type="inferred from homology"/>
<dbReference type="Gene3D" id="3.30.63.10">
    <property type="entry name" value="Guanylate Kinase phosphate binding domain"/>
    <property type="match status" value="1"/>
</dbReference>
<dbReference type="InterPro" id="IPR020590">
    <property type="entry name" value="Guanylate_kinase_CS"/>
</dbReference>
<comment type="caution">
    <text evidence="14">The sequence shown here is derived from an EMBL/GenBank/DDBJ whole genome shotgun (WGS) entry which is preliminary data.</text>
</comment>
<comment type="subcellular location">
    <subcellularLocation>
        <location evidence="2">Cytoplasm</location>
    </subcellularLocation>
</comment>
<evidence type="ECO:0000256" key="8">
    <source>
        <dbReference type="ARBA" id="ARBA00022741"/>
    </source>
</evidence>
<evidence type="ECO:0000256" key="11">
    <source>
        <dbReference type="ARBA" id="ARBA00030128"/>
    </source>
</evidence>
<dbReference type="InterPro" id="IPR027417">
    <property type="entry name" value="P-loop_NTPase"/>
</dbReference>
<dbReference type="PANTHER" id="PTHR23117">
    <property type="entry name" value="GUANYLATE KINASE-RELATED"/>
    <property type="match status" value="1"/>
</dbReference>
<dbReference type="EMBL" id="VSSQ01046770">
    <property type="protein sequence ID" value="MPN00739.1"/>
    <property type="molecule type" value="Genomic_DNA"/>
</dbReference>
<accession>A0A645EHW2</accession>
<evidence type="ECO:0000256" key="2">
    <source>
        <dbReference type="ARBA" id="ARBA00004496"/>
    </source>
</evidence>
<name>A0A645EHW2_9ZZZZ</name>
<dbReference type="Gene3D" id="3.40.50.300">
    <property type="entry name" value="P-loop containing nucleotide triphosphate hydrolases"/>
    <property type="match status" value="1"/>
</dbReference>
<dbReference type="GO" id="GO:0005829">
    <property type="term" value="C:cytosol"/>
    <property type="evidence" value="ECO:0007669"/>
    <property type="project" value="TreeGrafter"/>
</dbReference>
<keyword evidence="7 14" id="KW-0808">Transferase</keyword>
<evidence type="ECO:0000256" key="6">
    <source>
        <dbReference type="ARBA" id="ARBA00022490"/>
    </source>
</evidence>
<evidence type="ECO:0000256" key="10">
    <source>
        <dbReference type="ARBA" id="ARBA00022840"/>
    </source>
</evidence>
<evidence type="ECO:0000259" key="13">
    <source>
        <dbReference type="PROSITE" id="PS50052"/>
    </source>
</evidence>
<evidence type="ECO:0000256" key="7">
    <source>
        <dbReference type="ARBA" id="ARBA00022679"/>
    </source>
</evidence>
<dbReference type="HAMAP" id="MF_00328">
    <property type="entry name" value="Guanylate_kinase"/>
    <property type="match status" value="1"/>
</dbReference>
<evidence type="ECO:0000313" key="14">
    <source>
        <dbReference type="EMBL" id="MPN00739.1"/>
    </source>
</evidence>
<evidence type="ECO:0000256" key="1">
    <source>
        <dbReference type="ARBA" id="ARBA00003531"/>
    </source>
</evidence>
<keyword evidence="8" id="KW-0547">Nucleotide-binding</keyword>
<dbReference type="AlphaFoldDB" id="A0A645EHW2"/>
<comment type="function">
    <text evidence="1">Essential for recycling GMP and indirectly, cGMP.</text>
</comment>
<dbReference type="PANTHER" id="PTHR23117:SF13">
    <property type="entry name" value="GUANYLATE KINASE"/>
    <property type="match status" value="1"/>
</dbReference>
<gene>
    <name evidence="14" type="primary">gmk_41</name>
    <name evidence="14" type="ORF">SDC9_147935</name>
</gene>
<dbReference type="Pfam" id="PF00625">
    <property type="entry name" value="Guanylate_kin"/>
    <property type="match status" value="1"/>
</dbReference>
<dbReference type="NCBIfam" id="TIGR03263">
    <property type="entry name" value="guanyl_kin"/>
    <property type="match status" value="1"/>
</dbReference>
<evidence type="ECO:0000256" key="9">
    <source>
        <dbReference type="ARBA" id="ARBA00022777"/>
    </source>
</evidence>
<dbReference type="SUPFAM" id="SSF52540">
    <property type="entry name" value="P-loop containing nucleoside triphosphate hydrolases"/>
    <property type="match status" value="1"/>
</dbReference>
<dbReference type="EC" id="2.7.4.8" evidence="4"/>
<dbReference type="GO" id="GO:0005524">
    <property type="term" value="F:ATP binding"/>
    <property type="evidence" value="ECO:0007669"/>
    <property type="project" value="UniProtKB-KW"/>
</dbReference>